<protein>
    <recommendedName>
        <fullName evidence="3">Fimbrillin-A associated anchor protein Mfa1 and Mfa2</fullName>
    </recommendedName>
</protein>
<proteinExistence type="predicted"/>
<accession>A0A1T5AUS6</accession>
<dbReference type="AlphaFoldDB" id="A0A1T5AUS6"/>
<organism evidence="1 2">
    <name type="scientific">Parabacteroides chartae</name>
    <dbReference type="NCBI Taxonomy" id="1037355"/>
    <lineage>
        <taxon>Bacteria</taxon>
        <taxon>Pseudomonadati</taxon>
        <taxon>Bacteroidota</taxon>
        <taxon>Bacteroidia</taxon>
        <taxon>Bacteroidales</taxon>
        <taxon>Tannerellaceae</taxon>
        <taxon>Parabacteroides</taxon>
    </lineage>
</organism>
<keyword evidence="2" id="KW-1185">Reference proteome</keyword>
<gene>
    <name evidence="1" type="ORF">SAMN05660349_00885</name>
</gene>
<evidence type="ECO:0008006" key="3">
    <source>
        <dbReference type="Google" id="ProtNLM"/>
    </source>
</evidence>
<dbReference type="EMBL" id="FUYQ01000004">
    <property type="protein sequence ID" value="SKB38353.1"/>
    <property type="molecule type" value="Genomic_DNA"/>
</dbReference>
<evidence type="ECO:0000313" key="2">
    <source>
        <dbReference type="Proteomes" id="UP000190852"/>
    </source>
</evidence>
<reference evidence="2" key="1">
    <citation type="submission" date="2017-02" db="EMBL/GenBank/DDBJ databases">
        <authorList>
            <person name="Varghese N."/>
            <person name="Submissions S."/>
        </authorList>
    </citation>
    <scope>NUCLEOTIDE SEQUENCE [LARGE SCALE GENOMIC DNA]</scope>
    <source>
        <strain evidence="2">DSM 24967</strain>
    </source>
</reference>
<evidence type="ECO:0000313" key="1">
    <source>
        <dbReference type="EMBL" id="SKB38353.1"/>
    </source>
</evidence>
<dbReference type="Proteomes" id="UP000190852">
    <property type="component" value="Unassembled WGS sequence"/>
</dbReference>
<sequence length="355" mass="39885">MLLFIHYLFLISNNKVFFVDWKSEYINPNQITVLTIKTSTMMSKKEFSILACLILFCNCSNPLIEEEKPDSKTYPVQFSVQLSKEVLPYVATKGYPTGIIPEPQTKADEITEPAPGTLESICTTIEYVVYKVDNTTAPFRKQHYSSTDSQDFGIIYDQLPMGSYKICLLAHSSATDSLNNNSFTFQETTDTFYKQITLEIGSGEEIIQDINLERIVGKLEFFATDSVHSGVKQFEIKLSGYPDKFNIMTGIATASSDTTAFTHLFFPEDIGKINQSHSLLTFIPETGKTMSAKIKSTNHAGQLLRDYHIASVTPEINKMVRYSGKLYESRLSNDTFTLYPVSTNWGGTIETPLGD</sequence>
<name>A0A1T5AUS6_9BACT</name>